<dbReference type="InterPro" id="IPR036188">
    <property type="entry name" value="FAD/NAD-bd_sf"/>
</dbReference>
<sequence>MNNIGVRETEVVVAGAGQAGLAAAFHLRRVGYEPDRDFVVLDHAPRPGGAWQFRWPTLTYGKVHGMHALPGMELTGADPDRPSSEVIGAYFDTYERTFGLRVHRPVDVRTVRDGADGRLLLETSEGTYATRALVNATGTWDRPFWPRFPGQDVFRGRQLHSSAYRGPQDFAGRRVIVVGGGTSAVQQLLEIAEVAEATAWVTRRPPVFRTGPFDEEQGRAAVARVEERVRAGLPPQSVVSVTGLPMTEAVRQARERGVLERLPLFDRLTETGAVWSDGRAVEADTVLYATGFRAAVDHLAPLRLREPGGGIRLDGTRAVRDPRVHLVGYGPSASTIGANRAGRAAVRDIRQLLRPDHNQRVSPPGRREQHREGAEHRRPYITRAPARCSVSPKGEVNSSPAETA</sequence>
<dbReference type="RefSeq" id="WP_246177183.1">
    <property type="nucleotide sequence ID" value="NZ_BHZD01000001.1"/>
</dbReference>
<gene>
    <name evidence="3" type="ORF">GKJPGBOP_00775</name>
</gene>
<dbReference type="GO" id="GO:0050660">
    <property type="term" value="F:flavin adenine dinucleotide binding"/>
    <property type="evidence" value="ECO:0007669"/>
    <property type="project" value="TreeGrafter"/>
</dbReference>
<dbReference type="GO" id="GO:0004497">
    <property type="term" value="F:monooxygenase activity"/>
    <property type="evidence" value="ECO:0007669"/>
    <property type="project" value="TreeGrafter"/>
</dbReference>
<organism evidence="3 4">
    <name type="scientific">Streptomyces paromomycinus</name>
    <name type="common">Streptomyces rimosus subsp. paromomycinus</name>
    <dbReference type="NCBI Taxonomy" id="92743"/>
    <lineage>
        <taxon>Bacteria</taxon>
        <taxon>Bacillati</taxon>
        <taxon>Actinomycetota</taxon>
        <taxon>Actinomycetes</taxon>
        <taxon>Kitasatosporales</taxon>
        <taxon>Streptomycetaceae</taxon>
        <taxon>Streptomyces</taxon>
    </lineage>
</organism>
<name>A0A401VVM1_STREY</name>
<dbReference type="EMBL" id="BHZD01000001">
    <property type="protein sequence ID" value="GCD41122.1"/>
    <property type="molecule type" value="Genomic_DNA"/>
</dbReference>
<feature type="compositionally biased region" description="Basic and acidic residues" evidence="2">
    <location>
        <begin position="354"/>
        <end position="378"/>
    </location>
</feature>
<protein>
    <submittedName>
        <fullName evidence="3">Oxidoreductase</fullName>
    </submittedName>
</protein>
<dbReference type="Pfam" id="PF13738">
    <property type="entry name" value="Pyr_redox_3"/>
    <property type="match status" value="1"/>
</dbReference>
<proteinExistence type="predicted"/>
<dbReference type="PRINTS" id="PR00368">
    <property type="entry name" value="FADPNR"/>
</dbReference>
<evidence type="ECO:0000313" key="3">
    <source>
        <dbReference type="EMBL" id="GCD41122.1"/>
    </source>
</evidence>
<feature type="region of interest" description="Disordered" evidence="2">
    <location>
        <begin position="354"/>
        <end position="404"/>
    </location>
</feature>
<dbReference type="InterPro" id="IPR050982">
    <property type="entry name" value="Auxin_biosynth/cation_transpt"/>
</dbReference>
<dbReference type="PRINTS" id="PR00469">
    <property type="entry name" value="PNDRDTASEII"/>
</dbReference>
<dbReference type="SUPFAM" id="SSF51905">
    <property type="entry name" value="FAD/NAD(P)-binding domain"/>
    <property type="match status" value="1"/>
</dbReference>
<dbReference type="PANTHER" id="PTHR43539:SF78">
    <property type="entry name" value="FLAVIN-CONTAINING MONOOXYGENASE"/>
    <property type="match status" value="1"/>
</dbReference>
<evidence type="ECO:0000313" key="4">
    <source>
        <dbReference type="Proteomes" id="UP000286746"/>
    </source>
</evidence>
<dbReference type="PANTHER" id="PTHR43539">
    <property type="entry name" value="FLAVIN-BINDING MONOOXYGENASE-LIKE PROTEIN (AFU_ORTHOLOGUE AFUA_4G09220)"/>
    <property type="match status" value="1"/>
</dbReference>
<comment type="caution">
    <text evidence="3">The sequence shown here is derived from an EMBL/GenBank/DDBJ whole genome shotgun (WGS) entry which is preliminary data.</text>
</comment>
<dbReference type="Proteomes" id="UP000286746">
    <property type="component" value="Unassembled WGS sequence"/>
</dbReference>
<evidence type="ECO:0000256" key="1">
    <source>
        <dbReference type="ARBA" id="ARBA00023002"/>
    </source>
</evidence>
<keyword evidence="1" id="KW-0560">Oxidoreductase</keyword>
<accession>A0A401VVM1</accession>
<keyword evidence="4" id="KW-1185">Reference proteome</keyword>
<dbReference type="Gene3D" id="3.50.50.60">
    <property type="entry name" value="FAD/NAD(P)-binding domain"/>
    <property type="match status" value="1"/>
</dbReference>
<evidence type="ECO:0000256" key="2">
    <source>
        <dbReference type="SAM" id="MobiDB-lite"/>
    </source>
</evidence>
<reference evidence="3 4" key="1">
    <citation type="submission" date="2018-11" db="EMBL/GenBank/DDBJ databases">
        <title>Whole genome sequence of Streptomyces paromomycinus NBRC 15454(T).</title>
        <authorList>
            <person name="Komaki H."/>
            <person name="Tamura T."/>
        </authorList>
    </citation>
    <scope>NUCLEOTIDE SEQUENCE [LARGE SCALE GENOMIC DNA]</scope>
    <source>
        <strain evidence="3 4">NBRC 15454</strain>
    </source>
</reference>
<dbReference type="AlphaFoldDB" id="A0A401VVM1"/>